<comment type="caution">
    <text evidence="2">The sequence shown here is derived from an EMBL/GenBank/DDBJ whole genome shotgun (WGS) entry which is preliminary data.</text>
</comment>
<sequence>MARETELGAGATGSYTWDLATDVWWWSPELYLIHGYPPDSVTPTTELFLAHKHDDDRERVAAAMERVRRTGRPFSCWHRVVCSGGAERVVVMVGAAGVSACADDNTVTGCITDVTGSCDGNAAEDNVRLRRQLAAMREGFAAQALIEQAKGMIMLSCGCEAAMAWQALARVSQATNVKIRDLAPAVIALLSGLVEPQVDRAVGAAIQRELTRLKSGRSSRN</sequence>
<dbReference type="InterPro" id="IPR005561">
    <property type="entry name" value="ANTAR"/>
</dbReference>
<reference evidence="3" key="1">
    <citation type="journal article" date="2019" name="Int. J. Syst. Evol. Microbiol.">
        <title>The Global Catalogue of Microorganisms (GCM) 10K type strain sequencing project: providing services to taxonomists for standard genome sequencing and annotation.</title>
        <authorList>
            <consortium name="The Broad Institute Genomics Platform"/>
            <consortium name="The Broad Institute Genome Sequencing Center for Infectious Disease"/>
            <person name="Wu L."/>
            <person name="Ma J."/>
        </authorList>
    </citation>
    <scope>NUCLEOTIDE SEQUENCE [LARGE SCALE GENOMIC DNA]</scope>
    <source>
        <strain evidence="3">JCM 17137</strain>
    </source>
</reference>
<proteinExistence type="predicted"/>
<dbReference type="PROSITE" id="PS50921">
    <property type="entry name" value="ANTAR"/>
    <property type="match status" value="1"/>
</dbReference>
<gene>
    <name evidence="2" type="ORF">GCM10022402_20870</name>
</gene>
<dbReference type="InterPro" id="IPR036388">
    <property type="entry name" value="WH-like_DNA-bd_sf"/>
</dbReference>
<dbReference type="EMBL" id="BAABDD010000007">
    <property type="protein sequence ID" value="GAA3740899.1"/>
    <property type="molecule type" value="Genomic_DNA"/>
</dbReference>
<protein>
    <recommendedName>
        <fullName evidence="1">ANTAR domain-containing protein</fullName>
    </recommendedName>
</protein>
<organism evidence="2 3">
    <name type="scientific">Salinactinospora qingdaonensis</name>
    <dbReference type="NCBI Taxonomy" id="702744"/>
    <lineage>
        <taxon>Bacteria</taxon>
        <taxon>Bacillati</taxon>
        <taxon>Actinomycetota</taxon>
        <taxon>Actinomycetes</taxon>
        <taxon>Streptosporangiales</taxon>
        <taxon>Nocardiopsidaceae</taxon>
        <taxon>Salinactinospora</taxon>
    </lineage>
</organism>
<keyword evidence="3" id="KW-1185">Reference proteome</keyword>
<evidence type="ECO:0000313" key="3">
    <source>
        <dbReference type="Proteomes" id="UP001500908"/>
    </source>
</evidence>
<dbReference type="Pfam" id="PF08447">
    <property type="entry name" value="PAS_3"/>
    <property type="match status" value="1"/>
</dbReference>
<accession>A0ABP7FKD3</accession>
<dbReference type="InterPro" id="IPR035965">
    <property type="entry name" value="PAS-like_dom_sf"/>
</dbReference>
<dbReference type="RefSeq" id="WP_344970225.1">
    <property type="nucleotide sequence ID" value="NZ_BAABDD010000007.1"/>
</dbReference>
<dbReference type="Pfam" id="PF03861">
    <property type="entry name" value="ANTAR"/>
    <property type="match status" value="1"/>
</dbReference>
<name>A0ABP7FKD3_9ACTN</name>
<dbReference type="SUPFAM" id="SSF55785">
    <property type="entry name" value="PYP-like sensor domain (PAS domain)"/>
    <property type="match status" value="1"/>
</dbReference>
<dbReference type="Gene3D" id="3.30.450.20">
    <property type="entry name" value="PAS domain"/>
    <property type="match status" value="1"/>
</dbReference>
<dbReference type="SUPFAM" id="SSF52172">
    <property type="entry name" value="CheY-like"/>
    <property type="match status" value="1"/>
</dbReference>
<dbReference type="Gene3D" id="1.10.10.10">
    <property type="entry name" value="Winged helix-like DNA-binding domain superfamily/Winged helix DNA-binding domain"/>
    <property type="match status" value="1"/>
</dbReference>
<evidence type="ECO:0000259" key="1">
    <source>
        <dbReference type="PROSITE" id="PS50921"/>
    </source>
</evidence>
<dbReference type="SMART" id="SM01012">
    <property type="entry name" value="ANTAR"/>
    <property type="match status" value="1"/>
</dbReference>
<evidence type="ECO:0000313" key="2">
    <source>
        <dbReference type="EMBL" id="GAA3740899.1"/>
    </source>
</evidence>
<dbReference type="InterPro" id="IPR013655">
    <property type="entry name" value="PAS_fold_3"/>
</dbReference>
<feature type="domain" description="ANTAR" evidence="1">
    <location>
        <begin position="126"/>
        <end position="187"/>
    </location>
</feature>
<dbReference type="InterPro" id="IPR011006">
    <property type="entry name" value="CheY-like_superfamily"/>
</dbReference>
<dbReference type="Proteomes" id="UP001500908">
    <property type="component" value="Unassembled WGS sequence"/>
</dbReference>